<comment type="similarity">
    <text evidence="2 8">Belongs to the ComB family.</text>
</comment>
<evidence type="ECO:0000256" key="3">
    <source>
        <dbReference type="ARBA" id="ARBA00012953"/>
    </source>
</evidence>
<dbReference type="RefSeq" id="WP_045672694.1">
    <property type="nucleotide sequence ID" value="NZ_CP011058.1"/>
</dbReference>
<dbReference type="GO" id="GO:0000287">
    <property type="term" value="F:magnesium ion binding"/>
    <property type="evidence" value="ECO:0007669"/>
    <property type="project" value="UniProtKB-UniRule"/>
</dbReference>
<reference evidence="10" key="2">
    <citation type="submission" date="2015-03" db="EMBL/GenBank/DDBJ databases">
        <title>Genome sequence of Paenibacillus beijingensis strain DSM 24997T.</title>
        <authorList>
            <person name="Kwak Y."/>
            <person name="Shin J.-H."/>
        </authorList>
    </citation>
    <scope>NUCLEOTIDE SEQUENCE [LARGE SCALE GENOMIC DNA]</scope>
    <source>
        <strain evidence="10">DSM 24997</strain>
    </source>
</reference>
<sequence>MHVRVISNVNEASSVTFIHRTAVVIDVLRASTTMVAALAMGAESITPVETVLDAKAMRKPGELLGGERFGRSIPGFDLGNSPEEYDRKTVQGKRILFTTTNGTRAVHKALRADFVLVGAFVNAAACAASAVSLKRDAVLLCAGSHDEFALEDGLCAGLLLHRLQEMTGKLETDDFGAAMLGLYESKRERILEMLRQCAGGRKLIKLGHERDVTFCSFSDTIPCVPRLSGDRLVADRQN</sequence>
<dbReference type="EC" id="3.1.3.71" evidence="3 8"/>
<dbReference type="EMBL" id="CP011058">
    <property type="protein sequence ID" value="AJY77269.1"/>
    <property type="molecule type" value="Genomic_DNA"/>
</dbReference>
<dbReference type="FunFam" id="3.90.1560.10:FF:000001">
    <property type="entry name" value="Probable 2-phosphosulfolactate phosphatase"/>
    <property type="match status" value="1"/>
</dbReference>
<evidence type="ECO:0000256" key="5">
    <source>
        <dbReference type="ARBA" id="ARBA00022801"/>
    </source>
</evidence>
<keyword evidence="6 8" id="KW-0460">Magnesium</keyword>
<dbReference type="Pfam" id="PF04029">
    <property type="entry name" value="2-ph_phosp"/>
    <property type="match status" value="1"/>
</dbReference>
<comment type="catalytic activity">
    <reaction evidence="7 8">
        <text>(2R)-O-phospho-3-sulfolactate + H2O = (2R)-3-sulfolactate + phosphate</text>
        <dbReference type="Rhea" id="RHEA:23416"/>
        <dbReference type="ChEBI" id="CHEBI:15377"/>
        <dbReference type="ChEBI" id="CHEBI:15597"/>
        <dbReference type="ChEBI" id="CHEBI:43474"/>
        <dbReference type="ChEBI" id="CHEBI:58738"/>
        <dbReference type="EC" id="3.1.3.71"/>
    </reaction>
</comment>
<dbReference type="HAMAP" id="MF_00490">
    <property type="entry name" value="ComB"/>
    <property type="match status" value="1"/>
</dbReference>
<dbReference type="KEGG" id="pbj:VN24_25315"/>
<protein>
    <recommendedName>
        <fullName evidence="4 8">Probable 2-phosphosulfolactate phosphatase</fullName>
        <ecNumber evidence="3 8">3.1.3.71</ecNumber>
    </recommendedName>
</protein>
<accession>A0A0D5NPN7</accession>
<evidence type="ECO:0000256" key="8">
    <source>
        <dbReference type="HAMAP-Rule" id="MF_00490"/>
    </source>
</evidence>
<evidence type="ECO:0000256" key="6">
    <source>
        <dbReference type="ARBA" id="ARBA00022842"/>
    </source>
</evidence>
<proteinExistence type="inferred from homology"/>
<name>A0A0D5NPN7_9BACL</name>
<dbReference type="InterPro" id="IPR005238">
    <property type="entry name" value="ComB-like"/>
</dbReference>
<dbReference type="AlphaFoldDB" id="A0A0D5NPN7"/>
<evidence type="ECO:0000256" key="1">
    <source>
        <dbReference type="ARBA" id="ARBA00001946"/>
    </source>
</evidence>
<keyword evidence="5 8" id="KW-0378">Hydrolase</keyword>
<dbReference type="Gene3D" id="3.90.1560.10">
    <property type="entry name" value="ComB-like"/>
    <property type="match status" value="1"/>
</dbReference>
<dbReference type="GO" id="GO:0050532">
    <property type="term" value="F:2-phosphosulfolactate phosphatase activity"/>
    <property type="evidence" value="ECO:0007669"/>
    <property type="project" value="UniProtKB-UniRule"/>
</dbReference>
<evidence type="ECO:0000256" key="7">
    <source>
        <dbReference type="ARBA" id="ARBA00033711"/>
    </source>
</evidence>
<dbReference type="GO" id="GO:0050545">
    <property type="term" value="F:sulfopyruvate decarboxylase activity"/>
    <property type="evidence" value="ECO:0007669"/>
    <property type="project" value="TreeGrafter"/>
</dbReference>
<comment type="cofactor">
    <cofactor evidence="1 8">
        <name>Mg(2+)</name>
        <dbReference type="ChEBI" id="CHEBI:18420"/>
    </cofactor>
</comment>
<organism evidence="9 10">
    <name type="scientific">Paenibacillus beijingensis</name>
    <dbReference type="NCBI Taxonomy" id="1126833"/>
    <lineage>
        <taxon>Bacteria</taxon>
        <taxon>Bacillati</taxon>
        <taxon>Bacillota</taxon>
        <taxon>Bacilli</taxon>
        <taxon>Bacillales</taxon>
        <taxon>Paenibacillaceae</taxon>
        <taxon>Paenibacillus</taxon>
    </lineage>
</organism>
<evidence type="ECO:0000313" key="9">
    <source>
        <dbReference type="EMBL" id="AJY77269.1"/>
    </source>
</evidence>
<evidence type="ECO:0000256" key="4">
    <source>
        <dbReference type="ARBA" id="ARBA00021948"/>
    </source>
</evidence>
<evidence type="ECO:0000256" key="2">
    <source>
        <dbReference type="ARBA" id="ARBA00009997"/>
    </source>
</evidence>
<dbReference type="InterPro" id="IPR036702">
    <property type="entry name" value="ComB-like_sf"/>
</dbReference>
<dbReference type="HOGENOM" id="CLU_070028_0_0_9"/>
<dbReference type="PANTHER" id="PTHR37311">
    <property type="entry name" value="2-PHOSPHOSULFOLACTATE PHOSPHATASE-RELATED"/>
    <property type="match status" value="1"/>
</dbReference>
<gene>
    <name evidence="8" type="primary">comB</name>
    <name evidence="9" type="ORF">VN24_25315</name>
</gene>
<dbReference type="Proteomes" id="UP000032633">
    <property type="component" value="Chromosome"/>
</dbReference>
<dbReference type="OrthoDB" id="4913at2"/>
<dbReference type="SUPFAM" id="SSF142823">
    <property type="entry name" value="ComB-like"/>
    <property type="match status" value="1"/>
</dbReference>
<keyword evidence="10" id="KW-1185">Reference proteome</keyword>
<dbReference type="STRING" id="1126833.VN24_25315"/>
<dbReference type="PATRIC" id="fig|1126833.4.peg.5563"/>
<reference evidence="9 10" key="1">
    <citation type="journal article" date="2015" name="J. Biotechnol.">
        <title>Complete genome sequence of Paenibacillus beijingensis 7188(T) (=DSM 24997(T)), a novel rhizobacterium from jujube garden soil.</title>
        <authorList>
            <person name="Kwak Y."/>
            <person name="Shin J.H."/>
        </authorList>
    </citation>
    <scope>NUCLEOTIDE SEQUENCE [LARGE SCALE GENOMIC DNA]</scope>
    <source>
        <strain evidence="9 10">DSM 24997</strain>
    </source>
</reference>
<dbReference type="PANTHER" id="PTHR37311:SF1">
    <property type="entry name" value="2-PHOSPHOSULFOLACTATE PHOSPHATASE-RELATED"/>
    <property type="match status" value="1"/>
</dbReference>
<evidence type="ECO:0000313" key="10">
    <source>
        <dbReference type="Proteomes" id="UP000032633"/>
    </source>
</evidence>